<dbReference type="HOGENOM" id="CLU_562373_0_0_11"/>
<proteinExistence type="predicted"/>
<dbReference type="KEGG" id="mgi:Mflv_4756"/>
<dbReference type="EMBL" id="CP000656">
    <property type="protein sequence ID" value="ABP47224.1"/>
    <property type="molecule type" value="Genomic_DNA"/>
</dbReference>
<dbReference type="SUPFAM" id="SSF51126">
    <property type="entry name" value="Pectin lyase-like"/>
    <property type="match status" value="1"/>
</dbReference>
<name>A4TF50_MYCGI</name>
<gene>
    <name evidence="1" type="ordered locus">Mflv_4756</name>
</gene>
<reference evidence="1" key="1">
    <citation type="submission" date="2007-04" db="EMBL/GenBank/DDBJ databases">
        <authorList>
            <consortium name="US DOE Joint Genome Institute"/>
            <person name="Copeland A."/>
            <person name="Lucas S."/>
            <person name="Lapidus A."/>
            <person name="Barry K."/>
            <person name="Detter J.C."/>
            <person name="Glavina del Rio T."/>
            <person name="Hammon N."/>
            <person name="Israni S."/>
            <person name="Dalin E."/>
            <person name="Tice H."/>
            <person name="Pitluck S."/>
            <person name="Chain P."/>
            <person name="Malfatti S."/>
            <person name="Shin M."/>
            <person name="Vergez L."/>
            <person name="Schmutz J."/>
            <person name="Larimer F."/>
            <person name="Land M."/>
            <person name="Hauser L."/>
            <person name="Kyrpides N."/>
            <person name="Mikhailova N."/>
            <person name="Miller C."/>
            <person name="Richardson P."/>
        </authorList>
    </citation>
    <scope>NUCLEOTIDE SEQUENCE</scope>
    <source>
        <strain evidence="1">PYR-GCK</strain>
    </source>
</reference>
<reference evidence="1" key="2">
    <citation type="journal article" date="2013" name="PLoS ONE">
        <title>A Gene Expression Study of the Activities of Aromatic Ring-Cleavage Dioxygenases in Mycobacterium gilvum PYR-GCK to Changes in Salinity and pH during Pyrene Degradation.</title>
        <authorList>
            <person name="Badejo A.C."/>
            <person name="Badejo A.O."/>
            <person name="Shin K.H."/>
            <person name="Chai Y.G."/>
        </authorList>
    </citation>
    <scope>NUCLEOTIDE SEQUENCE [LARGE SCALE GENOMIC DNA]</scope>
    <source>
        <strain evidence="1">PYR-GCK</strain>
    </source>
</reference>
<sequence length="485" mass="50961">MYTYSQLVVPRWVLLSGVGWHTFGASGTIARIRQLPGVNDDSIIFSDNGETTSNRPFIGPFGITDLAIVATPGASAGHGISFRVPDGRSGLAQDMTTLERLVLRGFPGSGIYVRGGSPLRLDYITTLWNGRFGIEVEDTHVDTDNGSVHQLSMKHISGDGNMGGVADGGGSTVSLKGLMAHKAAVSLLDIKSEYRVRPIGDSGDGSAMGNYHAVVIEDCACPIAATGVEHIATGSQTRKPGNAIQVKGPKRPDLLWQSVTVRDDHPSQTVGGAPYRVFDEVLSRGSSAPHGVLGVSIESYTPDQIATQVDTSRRDDLAIGESTLSRRVVTDAGVALTPGTLYLTYFTAMKSEAITLVRTCSGSVTAAEATLCRIAVYEVDDKDDLTLVGATENDPSLWSAADTAYGLAFAESFTKRRGVRYAVGLLVAGASVGPTILGQSHILQDEAAQKPRLSGALPGSTDLPADIMAESVAPTSVQVYAALTP</sequence>
<dbReference type="AlphaFoldDB" id="A4TF50"/>
<protein>
    <submittedName>
        <fullName evidence="1">Uncharacterized protein</fullName>
    </submittedName>
</protein>
<accession>A4TF50</accession>
<organism evidence="1">
    <name type="scientific">Mycolicibacterium gilvum (strain PYR-GCK)</name>
    <name type="common">Mycobacterium gilvum (strain PYR-GCK)</name>
    <dbReference type="NCBI Taxonomy" id="350054"/>
    <lineage>
        <taxon>Bacteria</taxon>
        <taxon>Bacillati</taxon>
        <taxon>Actinomycetota</taxon>
        <taxon>Actinomycetes</taxon>
        <taxon>Mycobacteriales</taxon>
        <taxon>Mycobacteriaceae</taxon>
        <taxon>Mycolicibacterium</taxon>
    </lineage>
</organism>
<evidence type="ECO:0000313" key="1">
    <source>
        <dbReference type="EMBL" id="ABP47224.1"/>
    </source>
</evidence>
<dbReference type="InterPro" id="IPR011050">
    <property type="entry name" value="Pectin_lyase_fold/virulence"/>
</dbReference>